<proteinExistence type="predicted"/>
<accession>A0A1B6DRT9</accession>
<dbReference type="EMBL" id="GEDC01008901">
    <property type="protein sequence ID" value="JAS28397.1"/>
    <property type="molecule type" value="Transcribed_RNA"/>
</dbReference>
<evidence type="ECO:0000313" key="1">
    <source>
        <dbReference type="EMBL" id="JAS28397.1"/>
    </source>
</evidence>
<gene>
    <name evidence="1" type="ORF">g.3790</name>
</gene>
<protein>
    <submittedName>
        <fullName evidence="1">Uncharacterized protein</fullName>
    </submittedName>
</protein>
<reference evidence="1" key="1">
    <citation type="submission" date="2015-12" db="EMBL/GenBank/DDBJ databases">
        <title>De novo transcriptome assembly of four potential Pierce s Disease insect vectors from Arizona vineyards.</title>
        <authorList>
            <person name="Tassone E.E."/>
        </authorList>
    </citation>
    <scope>NUCLEOTIDE SEQUENCE</scope>
</reference>
<dbReference type="AlphaFoldDB" id="A0A1B6DRT9"/>
<sequence>MENMKTDYLTTYKKSYKSLPIERSVKATFSPDYLDPLSGPFTYYVKPKFIFNQLEDISDLETSDKCFHRLIEEYPVISRHIHSEPDQDVIEKDYRDLVRTVYQVDICKMKNGITSKKTLARKRVNLPEDWGEVPQTTHRAAYRDIRKLATWDLTPKSIVPPKATLDPNMKEREILQIKTGQSEYEGRIGQLGEDIVRHEMHGHVDDFRSCKIYEALKKRRLQREELRKH</sequence>
<organism evidence="1">
    <name type="scientific">Clastoptera arizonana</name>
    <name type="common">Arizona spittle bug</name>
    <dbReference type="NCBI Taxonomy" id="38151"/>
    <lineage>
        <taxon>Eukaryota</taxon>
        <taxon>Metazoa</taxon>
        <taxon>Ecdysozoa</taxon>
        <taxon>Arthropoda</taxon>
        <taxon>Hexapoda</taxon>
        <taxon>Insecta</taxon>
        <taxon>Pterygota</taxon>
        <taxon>Neoptera</taxon>
        <taxon>Paraneoptera</taxon>
        <taxon>Hemiptera</taxon>
        <taxon>Auchenorrhyncha</taxon>
        <taxon>Cercopoidea</taxon>
        <taxon>Clastopteridae</taxon>
        <taxon>Clastoptera</taxon>
    </lineage>
</organism>
<name>A0A1B6DRT9_9HEMI</name>